<dbReference type="PROSITE" id="PS50235">
    <property type="entry name" value="USP_3"/>
    <property type="match status" value="1"/>
</dbReference>
<organism evidence="9 10">
    <name type="scientific">Conidiobolus coronatus (strain ATCC 28846 / CBS 209.66 / NRRL 28638)</name>
    <name type="common">Delacroixia coronata</name>
    <dbReference type="NCBI Taxonomy" id="796925"/>
    <lineage>
        <taxon>Eukaryota</taxon>
        <taxon>Fungi</taxon>
        <taxon>Fungi incertae sedis</taxon>
        <taxon>Zoopagomycota</taxon>
        <taxon>Entomophthoromycotina</taxon>
        <taxon>Entomophthoromycetes</taxon>
        <taxon>Entomophthorales</taxon>
        <taxon>Ancylistaceae</taxon>
        <taxon>Conidiobolus</taxon>
    </lineage>
</organism>
<evidence type="ECO:0000313" key="10">
    <source>
        <dbReference type="Proteomes" id="UP000070444"/>
    </source>
</evidence>
<dbReference type="EC" id="3.4.19.12" evidence="2"/>
<evidence type="ECO:0000256" key="3">
    <source>
        <dbReference type="ARBA" id="ARBA00022670"/>
    </source>
</evidence>
<dbReference type="STRING" id="796925.A0A137P2M1"/>
<dbReference type="Proteomes" id="UP000070444">
    <property type="component" value="Unassembled WGS sequence"/>
</dbReference>
<feature type="compositionally biased region" description="Pro residues" evidence="7">
    <location>
        <begin position="347"/>
        <end position="356"/>
    </location>
</feature>
<evidence type="ECO:0000256" key="1">
    <source>
        <dbReference type="ARBA" id="ARBA00000707"/>
    </source>
</evidence>
<keyword evidence="6" id="KW-0788">Thiol protease</keyword>
<dbReference type="InterPro" id="IPR018200">
    <property type="entry name" value="USP_CS"/>
</dbReference>
<dbReference type="GO" id="GO:0005634">
    <property type="term" value="C:nucleus"/>
    <property type="evidence" value="ECO:0007669"/>
    <property type="project" value="TreeGrafter"/>
</dbReference>
<feature type="region of interest" description="Disordered" evidence="7">
    <location>
        <begin position="241"/>
        <end position="260"/>
    </location>
</feature>
<feature type="region of interest" description="Disordered" evidence="7">
    <location>
        <begin position="181"/>
        <end position="208"/>
    </location>
</feature>
<sequence>MIQTDSKHNGNPRGRNYNRNKPNSDNYYPAYSTRNYNNQYHYPNPYYPQAKYPNPYNSNYPPNQYAVYPPYYYPSPHFPPSQYMNPNFIPAYMPYAPQPPFEPQPPIISQKLQQLLEISFGDFSSSDPLITNLIPKLSEEVKLPWSTAVYPSPFNSEFSSPSVDSIYQRPQFSHSNIPPEQHINHNNTIENFPHSIPSSVSSQGSTHSFNKIKHEAADSKIGGPNFKLSPSAPVFVPKSALSTAAPKHSPSANKSSTENFTNTTELEQAKDFEKHTATNGNNIDLPVPEPTVFDQLEAIISPPQSPKVKVPSAWASPIKIPSEPKISPIFQQDSTIFKDQKPKPKPKSPSPSPSPSPAQKSPSSPLSTSSPPPATVYSKTEVLNESPKNNEAPAAAPPKKPAFNWAQVVKKAEPSKVNTSILAPLQSAFEVTYGPQKKNIAALFNDTVVSLSPVLLYPRGLVNNANVCYMNSILQTLLHCPPFFNLIRQIGNRVTQQATSTTPLLDAMVAFMKQFDIQASSKDPMVQGDDLNSESFYHSLRNINRFVTSKGQQEDAEEFLSFLLDHLHEEILDKFTQEGLEMDYQIVPGRQNFLRLFKKQQPNPENALHIKSTPVTSIFSGIMHSILSCPGDNPSKTTEVFQSLHLDITPDHIETVEQALLELCAPDSIEGYTNSKGESSTAVKQAYFESMPLVLCMHLKRFVYDPLKGISKSHKKSMSNLNLLFHLKCFLKIATKHTLSTINFSQLYIIMESILVVVIILAEFYAEMETGFISMIHKFCQFPKIRLTNSKTNISLIFSFTALYSRNFSMLYIQNKTQLFQ</sequence>
<reference evidence="9 10" key="1">
    <citation type="journal article" date="2015" name="Genome Biol. Evol.">
        <title>Phylogenomic analyses indicate that early fungi evolved digesting cell walls of algal ancestors of land plants.</title>
        <authorList>
            <person name="Chang Y."/>
            <person name="Wang S."/>
            <person name="Sekimoto S."/>
            <person name="Aerts A.L."/>
            <person name="Choi C."/>
            <person name="Clum A."/>
            <person name="LaButti K.M."/>
            <person name="Lindquist E.A."/>
            <person name="Yee Ngan C."/>
            <person name="Ohm R.A."/>
            <person name="Salamov A.A."/>
            <person name="Grigoriev I.V."/>
            <person name="Spatafora J.W."/>
            <person name="Berbee M.L."/>
        </authorList>
    </citation>
    <scope>NUCLEOTIDE SEQUENCE [LARGE SCALE GENOMIC DNA]</scope>
    <source>
        <strain evidence="9 10">NRRL 28638</strain>
    </source>
</reference>
<dbReference type="PANTHER" id="PTHR24006">
    <property type="entry name" value="UBIQUITIN CARBOXYL-TERMINAL HYDROLASE"/>
    <property type="match status" value="1"/>
</dbReference>
<dbReference type="InterPro" id="IPR001394">
    <property type="entry name" value="Peptidase_C19_UCH"/>
</dbReference>
<dbReference type="InterPro" id="IPR038765">
    <property type="entry name" value="Papain-like_cys_pep_sf"/>
</dbReference>
<feature type="compositionally biased region" description="Low complexity" evidence="7">
    <location>
        <begin position="357"/>
        <end position="369"/>
    </location>
</feature>
<evidence type="ECO:0000256" key="5">
    <source>
        <dbReference type="ARBA" id="ARBA00022801"/>
    </source>
</evidence>
<feature type="region of interest" description="Disordered" evidence="7">
    <location>
        <begin position="1"/>
        <end position="34"/>
    </location>
</feature>
<evidence type="ECO:0000256" key="6">
    <source>
        <dbReference type="ARBA" id="ARBA00022807"/>
    </source>
</evidence>
<dbReference type="InterPro" id="IPR028889">
    <property type="entry name" value="USP"/>
</dbReference>
<keyword evidence="4" id="KW-0833">Ubl conjugation pathway</keyword>
<dbReference type="GO" id="GO:0004843">
    <property type="term" value="F:cysteine-type deubiquitinase activity"/>
    <property type="evidence" value="ECO:0007669"/>
    <property type="project" value="UniProtKB-EC"/>
</dbReference>
<dbReference type="OMA" id="AMIMFMK"/>
<keyword evidence="3" id="KW-0645">Protease</keyword>
<dbReference type="Pfam" id="PF00443">
    <property type="entry name" value="UCH"/>
    <property type="match status" value="1"/>
</dbReference>
<comment type="catalytic activity">
    <reaction evidence="1">
        <text>Thiol-dependent hydrolysis of ester, thioester, amide, peptide and isopeptide bonds formed by the C-terminal Gly of ubiquitin (a 76-residue protein attached to proteins as an intracellular targeting signal).</text>
        <dbReference type="EC" id="3.4.19.12"/>
    </reaction>
</comment>
<keyword evidence="5" id="KW-0378">Hydrolase</keyword>
<feature type="domain" description="USP" evidence="8">
    <location>
        <begin position="459"/>
        <end position="807"/>
    </location>
</feature>
<dbReference type="AlphaFoldDB" id="A0A137P2M1"/>
<dbReference type="GO" id="GO:0016579">
    <property type="term" value="P:protein deubiquitination"/>
    <property type="evidence" value="ECO:0007669"/>
    <property type="project" value="InterPro"/>
</dbReference>
<dbReference type="Gene3D" id="3.90.70.10">
    <property type="entry name" value="Cysteine proteinases"/>
    <property type="match status" value="1"/>
</dbReference>
<gene>
    <name evidence="9" type="ORF">CONCODRAFT_71579</name>
</gene>
<accession>A0A137P2M1</accession>
<feature type="compositionally biased region" description="Low complexity" evidence="7">
    <location>
        <begin position="9"/>
        <end position="23"/>
    </location>
</feature>
<name>A0A137P2M1_CONC2</name>
<dbReference type="EMBL" id="KQ964540">
    <property type="protein sequence ID" value="KXN69280.1"/>
    <property type="molecule type" value="Genomic_DNA"/>
</dbReference>
<evidence type="ECO:0000259" key="8">
    <source>
        <dbReference type="PROSITE" id="PS50235"/>
    </source>
</evidence>
<dbReference type="PANTHER" id="PTHR24006:SF687">
    <property type="entry name" value="UBIQUITIN CARBOXYL-TERMINAL HYDROLASE 10"/>
    <property type="match status" value="1"/>
</dbReference>
<proteinExistence type="predicted"/>
<evidence type="ECO:0000256" key="4">
    <source>
        <dbReference type="ARBA" id="ARBA00022786"/>
    </source>
</evidence>
<dbReference type="GO" id="GO:0005829">
    <property type="term" value="C:cytosol"/>
    <property type="evidence" value="ECO:0007669"/>
    <property type="project" value="TreeGrafter"/>
</dbReference>
<dbReference type="GO" id="GO:0006508">
    <property type="term" value="P:proteolysis"/>
    <property type="evidence" value="ECO:0007669"/>
    <property type="project" value="UniProtKB-KW"/>
</dbReference>
<feature type="region of interest" description="Disordered" evidence="7">
    <location>
        <begin position="338"/>
        <end position="377"/>
    </location>
</feature>
<keyword evidence="10" id="KW-1185">Reference proteome</keyword>
<dbReference type="OrthoDB" id="429671at2759"/>
<protein>
    <recommendedName>
        <fullName evidence="2">ubiquitinyl hydrolase 1</fullName>
        <ecNumber evidence="2">3.4.19.12</ecNumber>
    </recommendedName>
</protein>
<feature type="compositionally biased region" description="Polar residues" evidence="7">
    <location>
        <begin position="250"/>
        <end position="260"/>
    </location>
</feature>
<evidence type="ECO:0000256" key="7">
    <source>
        <dbReference type="SAM" id="MobiDB-lite"/>
    </source>
</evidence>
<dbReference type="InterPro" id="IPR050164">
    <property type="entry name" value="Peptidase_C19"/>
</dbReference>
<evidence type="ECO:0000256" key="2">
    <source>
        <dbReference type="ARBA" id="ARBA00012759"/>
    </source>
</evidence>
<dbReference type="PROSITE" id="PS00972">
    <property type="entry name" value="USP_1"/>
    <property type="match status" value="1"/>
</dbReference>
<dbReference type="SUPFAM" id="SSF54001">
    <property type="entry name" value="Cysteine proteinases"/>
    <property type="match status" value="1"/>
</dbReference>
<evidence type="ECO:0000313" key="9">
    <source>
        <dbReference type="EMBL" id="KXN69280.1"/>
    </source>
</evidence>